<proteinExistence type="predicted"/>
<organism evidence="2 3">
    <name type="scientific">Streptomyces thioluteus</name>
    <dbReference type="NCBI Taxonomy" id="66431"/>
    <lineage>
        <taxon>Bacteria</taxon>
        <taxon>Bacillati</taxon>
        <taxon>Actinomycetota</taxon>
        <taxon>Actinomycetes</taxon>
        <taxon>Kitasatosporales</taxon>
        <taxon>Streptomycetaceae</taxon>
        <taxon>Streptomyces</taxon>
    </lineage>
</organism>
<sequence>MYDLIDKSVRCASSTRVADRPGRHHLEEAEQAPAGLPGQLEKVFVEVRDADASPVPAEDPAAPLRPEFPAPLDTAISAEVLKRIAESQVNTPRTSRCTRAWCRSCSAAPPASRTA</sequence>
<evidence type="ECO:0000313" key="2">
    <source>
        <dbReference type="EMBL" id="GAA2909580.1"/>
    </source>
</evidence>
<dbReference type="Proteomes" id="UP001501102">
    <property type="component" value="Unassembled WGS sequence"/>
</dbReference>
<reference evidence="3" key="1">
    <citation type="journal article" date="2019" name="Int. J. Syst. Evol. Microbiol.">
        <title>The Global Catalogue of Microorganisms (GCM) 10K type strain sequencing project: providing services to taxonomists for standard genome sequencing and annotation.</title>
        <authorList>
            <consortium name="The Broad Institute Genomics Platform"/>
            <consortium name="The Broad Institute Genome Sequencing Center for Infectious Disease"/>
            <person name="Wu L."/>
            <person name="Ma J."/>
        </authorList>
    </citation>
    <scope>NUCLEOTIDE SEQUENCE [LARGE SCALE GENOMIC DNA]</scope>
    <source>
        <strain evidence="3">JCM 4087</strain>
    </source>
</reference>
<dbReference type="EMBL" id="BAAAXZ010000007">
    <property type="protein sequence ID" value="GAA2909580.1"/>
    <property type="molecule type" value="Genomic_DNA"/>
</dbReference>
<accession>A0ABP6IU23</accession>
<name>A0ABP6IU23_STRTU</name>
<comment type="caution">
    <text evidence="2">The sequence shown here is derived from an EMBL/GenBank/DDBJ whole genome shotgun (WGS) entry which is preliminary data.</text>
</comment>
<feature type="region of interest" description="Disordered" evidence="1">
    <location>
        <begin position="13"/>
        <end position="38"/>
    </location>
</feature>
<keyword evidence="3" id="KW-1185">Reference proteome</keyword>
<feature type="compositionally biased region" description="Basic and acidic residues" evidence="1">
    <location>
        <begin position="17"/>
        <end position="28"/>
    </location>
</feature>
<evidence type="ECO:0000313" key="3">
    <source>
        <dbReference type="Proteomes" id="UP001501102"/>
    </source>
</evidence>
<protein>
    <submittedName>
        <fullName evidence="2">Uncharacterized protein</fullName>
    </submittedName>
</protein>
<gene>
    <name evidence="2" type="ORF">GCM10020221_01980</name>
</gene>
<evidence type="ECO:0000256" key="1">
    <source>
        <dbReference type="SAM" id="MobiDB-lite"/>
    </source>
</evidence>